<protein>
    <submittedName>
        <fullName evidence="2">Uncharacterized protein</fullName>
    </submittedName>
</protein>
<proteinExistence type="predicted"/>
<keyword evidence="3" id="KW-1185">Reference proteome</keyword>
<comment type="caution">
    <text evidence="2">The sequence shown here is derived from an EMBL/GenBank/DDBJ whole genome shotgun (WGS) entry which is preliminary data.</text>
</comment>
<dbReference type="Proteomes" id="UP001189429">
    <property type="component" value="Unassembled WGS sequence"/>
</dbReference>
<name>A0ABN9YJ14_9DINO</name>
<evidence type="ECO:0000313" key="2">
    <source>
        <dbReference type="EMBL" id="CAK0911984.1"/>
    </source>
</evidence>
<gene>
    <name evidence="2" type="ORF">PCOR1329_LOCUS85690</name>
</gene>
<feature type="compositionally biased region" description="Low complexity" evidence="1">
    <location>
        <begin position="60"/>
        <end position="73"/>
    </location>
</feature>
<feature type="compositionally biased region" description="Basic and acidic residues" evidence="1">
    <location>
        <begin position="30"/>
        <end position="56"/>
    </location>
</feature>
<evidence type="ECO:0000256" key="1">
    <source>
        <dbReference type="SAM" id="MobiDB-lite"/>
    </source>
</evidence>
<evidence type="ECO:0000313" key="3">
    <source>
        <dbReference type="Proteomes" id="UP001189429"/>
    </source>
</evidence>
<accession>A0ABN9YJ14</accession>
<reference evidence="2" key="1">
    <citation type="submission" date="2023-10" db="EMBL/GenBank/DDBJ databases">
        <authorList>
            <person name="Chen Y."/>
            <person name="Shah S."/>
            <person name="Dougan E. K."/>
            <person name="Thang M."/>
            <person name="Chan C."/>
        </authorList>
    </citation>
    <scope>NUCLEOTIDE SEQUENCE [LARGE SCALE GENOMIC DNA]</scope>
</reference>
<organism evidence="2 3">
    <name type="scientific">Prorocentrum cordatum</name>
    <dbReference type="NCBI Taxonomy" id="2364126"/>
    <lineage>
        <taxon>Eukaryota</taxon>
        <taxon>Sar</taxon>
        <taxon>Alveolata</taxon>
        <taxon>Dinophyceae</taxon>
        <taxon>Prorocentrales</taxon>
        <taxon>Prorocentraceae</taxon>
        <taxon>Prorocentrum</taxon>
    </lineage>
</organism>
<dbReference type="EMBL" id="CAUYUJ010022681">
    <property type="protein sequence ID" value="CAK0911984.1"/>
    <property type="molecule type" value="Genomic_DNA"/>
</dbReference>
<sequence length="145" mass="15759">MPSFPKLSKCRASSVPSVLPRWLSGIRRSSRMDSKGPRADVDADGKRRQPRERRLATCDSETSTGSTSTACSTLRGSMSSNSTMSIPIDEATDVPFDLYHDLMVAAKEAKLRGQHQRVRQGSKARGDSKTTLVATAISCEEMGPL</sequence>
<feature type="region of interest" description="Disordered" evidence="1">
    <location>
        <begin position="1"/>
        <end position="82"/>
    </location>
</feature>